<evidence type="ECO:0000313" key="2">
    <source>
        <dbReference type="EMBL" id="PLR19268.1"/>
    </source>
</evidence>
<evidence type="ECO:0000313" key="3">
    <source>
        <dbReference type="Proteomes" id="UP000234483"/>
    </source>
</evidence>
<evidence type="ECO:0000313" key="4">
    <source>
        <dbReference type="Proteomes" id="UP000281192"/>
    </source>
</evidence>
<dbReference type="AlphaFoldDB" id="A0A2N5CZL4"/>
<reference evidence="1 4" key="2">
    <citation type="submission" date="2018-01" db="EMBL/GenBank/DDBJ databases">
        <title>Complete genome sequence of Caulobacter flavus RHGG3.</title>
        <authorList>
            <person name="Yang E."/>
        </authorList>
    </citation>
    <scope>NUCLEOTIDE SEQUENCE [LARGE SCALE GENOMIC DNA]</scope>
    <source>
        <strain evidence="1 4">RHGG3</strain>
    </source>
</reference>
<reference evidence="2 3" key="1">
    <citation type="submission" date="2017-12" db="EMBL/GenBank/DDBJ databases">
        <title>The genome sequence of Caulobacter flavus CGMCC1 15093.</title>
        <authorList>
            <person name="Gao J."/>
            <person name="Mao X."/>
            <person name="Sun J."/>
        </authorList>
    </citation>
    <scope>NUCLEOTIDE SEQUENCE [LARGE SCALE GENOMIC DNA]</scope>
    <source>
        <strain evidence="2 3">CGMCC1 15093</strain>
    </source>
</reference>
<sequence>MFHPSTERLIDYWRNRAGDGRMPARASVDPGDFLDLLPQVFILGRGNGRYPFRLAGGFVTDLHARDLRGEDQLSMWALSHRLEVKSALEVARRRGEPVVVTADIRAHGVASVGMEVLLAPMTGSSGEADRFLGLYQPIAMMQRLMGRPAYELGVRRIQALAPTNAEAPRLRLASLDGRLIA</sequence>
<name>A0A2N5CZL4_9CAUL</name>
<dbReference type="Proteomes" id="UP000234483">
    <property type="component" value="Unassembled WGS sequence"/>
</dbReference>
<organism evidence="2 3">
    <name type="scientific">Caulobacter flavus</name>
    <dbReference type="NCBI Taxonomy" id="1679497"/>
    <lineage>
        <taxon>Bacteria</taxon>
        <taxon>Pseudomonadati</taxon>
        <taxon>Pseudomonadota</taxon>
        <taxon>Alphaproteobacteria</taxon>
        <taxon>Caulobacterales</taxon>
        <taxon>Caulobacteraceae</taxon>
        <taxon>Caulobacter</taxon>
    </lineage>
</organism>
<dbReference type="OrthoDB" id="8478628at2"/>
<dbReference type="EMBL" id="PJRQ01000008">
    <property type="protein sequence ID" value="PLR19268.1"/>
    <property type="molecule type" value="Genomic_DNA"/>
</dbReference>
<proteinExistence type="predicted"/>
<accession>A0A2N5CZL4</accession>
<evidence type="ECO:0000313" key="1">
    <source>
        <dbReference type="EMBL" id="AYV45050.1"/>
    </source>
</evidence>
<dbReference type="EMBL" id="CP026100">
    <property type="protein sequence ID" value="AYV45050.1"/>
    <property type="molecule type" value="Genomic_DNA"/>
</dbReference>
<dbReference type="RefSeq" id="WP_101711828.1">
    <property type="nucleotide sequence ID" value="NZ_CP026100.1"/>
</dbReference>
<dbReference type="Pfam" id="PF07310">
    <property type="entry name" value="PAS_5"/>
    <property type="match status" value="1"/>
</dbReference>
<dbReference type="Proteomes" id="UP000281192">
    <property type="component" value="Chromosome"/>
</dbReference>
<dbReference type="InterPro" id="IPR009922">
    <property type="entry name" value="DUF1457"/>
</dbReference>
<dbReference type="PIRSF" id="PIRSF031878">
    <property type="entry name" value="UCP031878"/>
    <property type="match status" value="1"/>
</dbReference>
<keyword evidence="4" id="KW-1185">Reference proteome</keyword>
<gene>
    <name evidence="1" type="ORF">C1707_01635</name>
    <name evidence="2" type="ORF">CFHF_04535</name>
</gene>
<dbReference type="KEGG" id="cfh:C1707_01635"/>
<protein>
    <submittedName>
        <fullName evidence="2">PAS domain-containing protein</fullName>
    </submittedName>
</protein>